<sequence length="387" mass="41563">VEGTPLLAQENTEVRGQVVNGTEGAALPDDLNMLMLITGSDGVLSGTGQTTPDPKGRFVFEDVQVREGDTYTISVDHLGVFYGASIDSSSLSEDFQVTIFETTRDASIIQFKRQVMVVVAVDKSEQLSVIEFVRINNPTDRTLMPDLTNRDQISFLRFALPPDTADLTVQSDLPGGDIVSIGTGFALTSPVAPGGHSIDFSYTFPFNDETLSYRQSLPQGAEVFQVLVPATFAGINVPSLEVIGPVNIQGTSYRAYEARDIPPGPGLQLEITGLPFPGVWTRFSNSVTGGKFWQVVIPSVLGATLAAMLLWGLLKGYKPAPGPTGSPARTNLDPAERAAVVRAVADLDQRYQEGSLPDLEHRIQRQELMARVLDPGKEAGPASGSLE</sequence>
<keyword evidence="1" id="KW-0812">Transmembrane</keyword>
<proteinExistence type="predicted"/>
<dbReference type="EMBL" id="UINC01000199">
    <property type="protein sequence ID" value="SUZ50964.1"/>
    <property type="molecule type" value="Genomic_DNA"/>
</dbReference>
<gene>
    <name evidence="2" type="ORF">METZ01_LOCUS3818</name>
</gene>
<keyword evidence="1" id="KW-1133">Transmembrane helix</keyword>
<evidence type="ECO:0000313" key="2">
    <source>
        <dbReference type="EMBL" id="SUZ50964.1"/>
    </source>
</evidence>
<reference evidence="2" key="1">
    <citation type="submission" date="2018-05" db="EMBL/GenBank/DDBJ databases">
        <authorList>
            <person name="Lanie J.A."/>
            <person name="Ng W.-L."/>
            <person name="Kazmierczak K.M."/>
            <person name="Andrzejewski T.M."/>
            <person name="Davidsen T.M."/>
            <person name="Wayne K.J."/>
            <person name="Tettelin H."/>
            <person name="Glass J.I."/>
            <person name="Rusch D."/>
            <person name="Podicherti R."/>
            <person name="Tsui H.-C.T."/>
            <person name="Winkler M.E."/>
        </authorList>
    </citation>
    <scope>NUCLEOTIDE SEQUENCE</scope>
</reference>
<feature type="transmembrane region" description="Helical" evidence="1">
    <location>
        <begin position="292"/>
        <end position="314"/>
    </location>
</feature>
<evidence type="ECO:0000256" key="1">
    <source>
        <dbReference type="SAM" id="Phobius"/>
    </source>
</evidence>
<organism evidence="2">
    <name type="scientific">marine metagenome</name>
    <dbReference type="NCBI Taxonomy" id="408172"/>
    <lineage>
        <taxon>unclassified sequences</taxon>
        <taxon>metagenomes</taxon>
        <taxon>ecological metagenomes</taxon>
    </lineage>
</organism>
<protein>
    <recommendedName>
        <fullName evidence="3">Carboxypeptidase regulatory-like domain-containing protein</fullName>
    </recommendedName>
</protein>
<name>A0A381NA52_9ZZZZ</name>
<feature type="non-terminal residue" evidence="2">
    <location>
        <position position="1"/>
    </location>
</feature>
<accession>A0A381NA52</accession>
<dbReference type="AlphaFoldDB" id="A0A381NA52"/>
<keyword evidence="1" id="KW-0472">Membrane</keyword>
<evidence type="ECO:0008006" key="3">
    <source>
        <dbReference type="Google" id="ProtNLM"/>
    </source>
</evidence>